<sequence length="33" mass="3836">WFESRNRIITIYGEALQSSSPQLVQLIQTSITR</sequence>
<dbReference type="EnsemblPlants" id="AET3Gv20526400.20">
    <property type="protein sequence ID" value="AET3Gv20526400.20"/>
    <property type="gene ID" value="AET3Gv20526400"/>
</dbReference>
<evidence type="ECO:0000313" key="1">
    <source>
        <dbReference type="EnsemblPlants" id="AET3Gv20526400.20"/>
    </source>
</evidence>
<protein>
    <submittedName>
        <fullName evidence="1">Uncharacterized protein</fullName>
    </submittedName>
</protein>
<dbReference type="Proteomes" id="UP000015105">
    <property type="component" value="Chromosome 3D"/>
</dbReference>
<reference evidence="1" key="4">
    <citation type="submission" date="2019-03" db="UniProtKB">
        <authorList>
            <consortium name="EnsemblPlants"/>
        </authorList>
    </citation>
    <scope>IDENTIFICATION</scope>
</reference>
<reference evidence="1" key="3">
    <citation type="journal article" date="2017" name="Nature">
        <title>Genome sequence of the progenitor of the wheat D genome Aegilops tauschii.</title>
        <authorList>
            <person name="Luo M.C."/>
            <person name="Gu Y.Q."/>
            <person name="Puiu D."/>
            <person name="Wang H."/>
            <person name="Twardziok S.O."/>
            <person name="Deal K.R."/>
            <person name="Huo N."/>
            <person name="Zhu T."/>
            <person name="Wang L."/>
            <person name="Wang Y."/>
            <person name="McGuire P.E."/>
            <person name="Liu S."/>
            <person name="Long H."/>
            <person name="Ramasamy R.K."/>
            <person name="Rodriguez J.C."/>
            <person name="Van S.L."/>
            <person name="Yuan L."/>
            <person name="Wang Z."/>
            <person name="Xia Z."/>
            <person name="Xiao L."/>
            <person name="Anderson O.D."/>
            <person name="Ouyang S."/>
            <person name="Liang Y."/>
            <person name="Zimin A.V."/>
            <person name="Pertea G."/>
            <person name="Qi P."/>
            <person name="Bennetzen J.L."/>
            <person name="Dai X."/>
            <person name="Dawson M.W."/>
            <person name="Muller H.G."/>
            <person name="Kugler K."/>
            <person name="Rivarola-Duarte L."/>
            <person name="Spannagl M."/>
            <person name="Mayer K.F.X."/>
            <person name="Lu F.H."/>
            <person name="Bevan M.W."/>
            <person name="Leroy P."/>
            <person name="Li P."/>
            <person name="You F.M."/>
            <person name="Sun Q."/>
            <person name="Liu Z."/>
            <person name="Lyons E."/>
            <person name="Wicker T."/>
            <person name="Salzberg S.L."/>
            <person name="Devos K.M."/>
            <person name="Dvorak J."/>
        </authorList>
    </citation>
    <scope>NUCLEOTIDE SEQUENCE [LARGE SCALE GENOMIC DNA]</scope>
    <source>
        <strain evidence="1">cv. AL8/78</strain>
    </source>
</reference>
<accession>A0A453F013</accession>
<name>A0A453F013_AEGTS</name>
<organism evidence="1 2">
    <name type="scientific">Aegilops tauschii subsp. strangulata</name>
    <name type="common">Goatgrass</name>
    <dbReference type="NCBI Taxonomy" id="200361"/>
    <lineage>
        <taxon>Eukaryota</taxon>
        <taxon>Viridiplantae</taxon>
        <taxon>Streptophyta</taxon>
        <taxon>Embryophyta</taxon>
        <taxon>Tracheophyta</taxon>
        <taxon>Spermatophyta</taxon>
        <taxon>Magnoliopsida</taxon>
        <taxon>Liliopsida</taxon>
        <taxon>Poales</taxon>
        <taxon>Poaceae</taxon>
        <taxon>BOP clade</taxon>
        <taxon>Pooideae</taxon>
        <taxon>Triticodae</taxon>
        <taxon>Triticeae</taxon>
        <taxon>Triticinae</taxon>
        <taxon>Aegilops</taxon>
    </lineage>
</organism>
<evidence type="ECO:0000313" key="2">
    <source>
        <dbReference type="Proteomes" id="UP000015105"/>
    </source>
</evidence>
<dbReference type="AlphaFoldDB" id="A0A453F013"/>
<proteinExistence type="predicted"/>
<reference evidence="2" key="2">
    <citation type="journal article" date="2017" name="Nat. Plants">
        <title>The Aegilops tauschii genome reveals multiple impacts of transposons.</title>
        <authorList>
            <person name="Zhao G."/>
            <person name="Zou C."/>
            <person name="Li K."/>
            <person name="Wang K."/>
            <person name="Li T."/>
            <person name="Gao L."/>
            <person name="Zhang X."/>
            <person name="Wang H."/>
            <person name="Yang Z."/>
            <person name="Liu X."/>
            <person name="Jiang W."/>
            <person name="Mao L."/>
            <person name="Kong X."/>
            <person name="Jiao Y."/>
            <person name="Jia J."/>
        </authorList>
    </citation>
    <scope>NUCLEOTIDE SEQUENCE [LARGE SCALE GENOMIC DNA]</scope>
    <source>
        <strain evidence="2">cv. AL8/78</strain>
    </source>
</reference>
<keyword evidence="2" id="KW-1185">Reference proteome</keyword>
<reference evidence="1" key="5">
    <citation type="journal article" date="2021" name="G3 (Bethesda)">
        <title>Aegilops tauschii genome assembly Aet v5.0 features greater sequence contiguity and improved annotation.</title>
        <authorList>
            <person name="Wang L."/>
            <person name="Zhu T."/>
            <person name="Rodriguez J.C."/>
            <person name="Deal K.R."/>
            <person name="Dubcovsky J."/>
            <person name="McGuire P.E."/>
            <person name="Lux T."/>
            <person name="Spannagl M."/>
            <person name="Mayer K.F.X."/>
            <person name="Baldrich P."/>
            <person name="Meyers B.C."/>
            <person name="Huo N."/>
            <person name="Gu Y.Q."/>
            <person name="Zhou H."/>
            <person name="Devos K.M."/>
            <person name="Bennetzen J.L."/>
            <person name="Unver T."/>
            <person name="Budak H."/>
            <person name="Gulick P.J."/>
            <person name="Galiba G."/>
            <person name="Kalapos B."/>
            <person name="Nelson D.R."/>
            <person name="Li P."/>
            <person name="You F.M."/>
            <person name="Luo M.C."/>
            <person name="Dvorak J."/>
        </authorList>
    </citation>
    <scope>NUCLEOTIDE SEQUENCE [LARGE SCALE GENOMIC DNA]</scope>
    <source>
        <strain evidence="1">cv. AL8/78</strain>
    </source>
</reference>
<reference evidence="2" key="1">
    <citation type="journal article" date="2014" name="Science">
        <title>Ancient hybridizations among the ancestral genomes of bread wheat.</title>
        <authorList>
            <consortium name="International Wheat Genome Sequencing Consortium,"/>
            <person name="Marcussen T."/>
            <person name="Sandve S.R."/>
            <person name="Heier L."/>
            <person name="Spannagl M."/>
            <person name="Pfeifer M."/>
            <person name="Jakobsen K.S."/>
            <person name="Wulff B.B."/>
            <person name="Steuernagel B."/>
            <person name="Mayer K.F."/>
            <person name="Olsen O.A."/>
        </authorList>
    </citation>
    <scope>NUCLEOTIDE SEQUENCE [LARGE SCALE GENOMIC DNA]</scope>
    <source>
        <strain evidence="2">cv. AL8/78</strain>
    </source>
</reference>
<dbReference type="Gramene" id="AET3Gv20526400.20">
    <property type="protein sequence ID" value="AET3Gv20526400.20"/>
    <property type="gene ID" value="AET3Gv20526400"/>
</dbReference>